<dbReference type="Proteomes" id="UP000228758">
    <property type="component" value="Unassembled WGS sequence"/>
</dbReference>
<evidence type="ECO:0008006" key="4">
    <source>
        <dbReference type="Google" id="ProtNLM"/>
    </source>
</evidence>
<protein>
    <recommendedName>
        <fullName evidence="4">Stage II sporulation protein M</fullName>
    </recommendedName>
</protein>
<evidence type="ECO:0000313" key="3">
    <source>
        <dbReference type="Proteomes" id="UP000228758"/>
    </source>
</evidence>
<sequence length="200" mass="21512">MAILRRPFRIIRDHFRAYLVLNVVIYGACMAGMVVGMMFPDLTESQVTAIREGESADLIRSLTSTPALFALAIFANNLLRAGLLSIVLPSLVVPFSGIVITTLQVFLVGIILAPIDAEATEILLPHSVTLILEFQAYVVLALGAFVLGRNWLRPSSVGAPNRRQGYLRGLREIAGLGALALLLLLVGAVYEAISVSDIIG</sequence>
<organism evidence="2 3">
    <name type="scientific">Diaminobutyricimonas aerilata</name>
    <dbReference type="NCBI Taxonomy" id="1162967"/>
    <lineage>
        <taxon>Bacteria</taxon>
        <taxon>Bacillati</taxon>
        <taxon>Actinomycetota</taxon>
        <taxon>Actinomycetes</taxon>
        <taxon>Micrococcales</taxon>
        <taxon>Microbacteriaceae</taxon>
        <taxon>Diaminobutyricimonas</taxon>
    </lineage>
</organism>
<name>A0A2M9CHT5_9MICO</name>
<dbReference type="OrthoDB" id="571348at2"/>
<feature type="transmembrane region" description="Helical" evidence="1">
    <location>
        <begin position="173"/>
        <end position="193"/>
    </location>
</feature>
<evidence type="ECO:0000313" key="2">
    <source>
        <dbReference type="EMBL" id="PJJ71471.1"/>
    </source>
</evidence>
<keyword evidence="1" id="KW-0472">Membrane</keyword>
<reference evidence="2 3" key="1">
    <citation type="submission" date="2017-11" db="EMBL/GenBank/DDBJ databases">
        <title>Genomic Encyclopedia of Archaeal and Bacterial Type Strains, Phase II (KMG-II): From Individual Species to Whole Genera.</title>
        <authorList>
            <person name="Goeker M."/>
        </authorList>
    </citation>
    <scope>NUCLEOTIDE SEQUENCE [LARGE SCALE GENOMIC DNA]</scope>
    <source>
        <strain evidence="2 3">DSM 27393</strain>
    </source>
</reference>
<dbReference type="RefSeq" id="WP_100363768.1">
    <property type="nucleotide sequence ID" value="NZ_PGFF01000001.1"/>
</dbReference>
<dbReference type="EMBL" id="PGFF01000001">
    <property type="protein sequence ID" value="PJJ71471.1"/>
    <property type="molecule type" value="Genomic_DNA"/>
</dbReference>
<keyword evidence="1" id="KW-0812">Transmembrane</keyword>
<keyword evidence="1" id="KW-1133">Transmembrane helix</keyword>
<feature type="transmembrane region" description="Helical" evidence="1">
    <location>
        <begin position="134"/>
        <end position="152"/>
    </location>
</feature>
<evidence type="ECO:0000256" key="1">
    <source>
        <dbReference type="SAM" id="Phobius"/>
    </source>
</evidence>
<feature type="transmembrane region" description="Helical" evidence="1">
    <location>
        <begin position="20"/>
        <end position="39"/>
    </location>
</feature>
<keyword evidence="3" id="KW-1185">Reference proteome</keyword>
<comment type="caution">
    <text evidence="2">The sequence shown here is derived from an EMBL/GenBank/DDBJ whole genome shotgun (WGS) entry which is preliminary data.</text>
</comment>
<feature type="transmembrane region" description="Helical" evidence="1">
    <location>
        <begin position="59"/>
        <end position="79"/>
    </location>
</feature>
<proteinExistence type="predicted"/>
<dbReference type="AlphaFoldDB" id="A0A2M9CHT5"/>
<accession>A0A2M9CHT5</accession>
<gene>
    <name evidence="2" type="ORF">CLV46_1019</name>
</gene>
<feature type="transmembrane region" description="Helical" evidence="1">
    <location>
        <begin position="91"/>
        <end position="114"/>
    </location>
</feature>